<evidence type="ECO:0000313" key="6">
    <source>
        <dbReference type="EMBL" id="JAS43537.1"/>
    </source>
</evidence>
<evidence type="ECO:0000256" key="2">
    <source>
        <dbReference type="ARBA" id="ARBA00023242"/>
    </source>
</evidence>
<dbReference type="InterPro" id="IPR028941">
    <property type="entry name" value="WHIM2_dom"/>
</dbReference>
<feature type="domain" description="WHIM2" evidence="5">
    <location>
        <begin position="161"/>
        <end position="190"/>
    </location>
</feature>
<evidence type="ECO:0000256" key="3">
    <source>
        <dbReference type="SAM" id="MobiDB-lite"/>
    </source>
</evidence>
<proteinExistence type="predicted"/>
<dbReference type="GO" id="GO:0000785">
    <property type="term" value="C:chromatin"/>
    <property type="evidence" value="ECO:0007669"/>
    <property type="project" value="TreeGrafter"/>
</dbReference>
<dbReference type="AlphaFoldDB" id="A0A1B6F014"/>
<organism evidence="6">
    <name type="scientific">Cuerna arida</name>
    <dbReference type="NCBI Taxonomy" id="1464854"/>
    <lineage>
        <taxon>Eukaryota</taxon>
        <taxon>Metazoa</taxon>
        <taxon>Ecdysozoa</taxon>
        <taxon>Arthropoda</taxon>
        <taxon>Hexapoda</taxon>
        <taxon>Insecta</taxon>
        <taxon>Pterygota</taxon>
        <taxon>Neoptera</taxon>
        <taxon>Paraneoptera</taxon>
        <taxon>Hemiptera</taxon>
        <taxon>Auchenorrhyncha</taxon>
        <taxon>Membracoidea</taxon>
        <taxon>Cicadellidae</taxon>
        <taxon>Cicadellinae</taxon>
        <taxon>Proconiini</taxon>
        <taxon>Cuerna</taxon>
    </lineage>
</organism>
<dbReference type="EMBL" id="GECZ01026232">
    <property type="protein sequence ID" value="JAS43537.1"/>
    <property type="molecule type" value="Transcribed_RNA"/>
</dbReference>
<evidence type="ECO:0008006" key="7">
    <source>
        <dbReference type="Google" id="ProtNLM"/>
    </source>
</evidence>
<sequence>NRTYVMSTWLKDRPFLALEPVRKTAILTFVCNDLLQNKAVTRQIEQARETAATLKKEKWVLDAKIKKLQLMYNRQVRNEKAASQRAAVECRSPSINSHKELELADESGADELSGDESVATQPDEDEDRKLSSDEVHKKLDKLLKMSDAQLNALKKATKQLRAKCYGQDRYYRRYWSFPKLGGVFVEAAESCEPNV</sequence>
<evidence type="ECO:0000259" key="4">
    <source>
        <dbReference type="Pfam" id="PF15612"/>
    </source>
</evidence>
<dbReference type="InterPro" id="IPR018247">
    <property type="entry name" value="EF_Hand_1_Ca_BS"/>
</dbReference>
<evidence type="ECO:0000256" key="1">
    <source>
        <dbReference type="ARBA" id="ARBA00004123"/>
    </source>
</evidence>
<reference evidence="6" key="1">
    <citation type="submission" date="2015-11" db="EMBL/GenBank/DDBJ databases">
        <title>De novo transcriptome assembly of four potential Pierce s Disease insect vectors from Arizona vineyards.</title>
        <authorList>
            <person name="Tassone E.E."/>
        </authorList>
    </citation>
    <scope>NUCLEOTIDE SEQUENCE</scope>
</reference>
<feature type="region of interest" description="Disordered" evidence="3">
    <location>
        <begin position="106"/>
        <end position="133"/>
    </location>
</feature>
<protein>
    <recommendedName>
        <fullName evidence="7">WHIM2 domain-containing protein</fullName>
    </recommendedName>
</protein>
<dbReference type="GO" id="GO:0005634">
    <property type="term" value="C:nucleus"/>
    <property type="evidence" value="ECO:0007669"/>
    <property type="project" value="UniProtKB-SubCell"/>
</dbReference>
<name>A0A1B6F014_9HEMI</name>
<dbReference type="PANTHER" id="PTHR45915:SF2">
    <property type="entry name" value="TOUTATIS, ISOFORM E"/>
    <property type="match status" value="1"/>
</dbReference>
<dbReference type="Pfam" id="PF15613">
    <property type="entry name" value="WSD"/>
    <property type="match status" value="1"/>
</dbReference>
<dbReference type="InterPro" id="IPR028942">
    <property type="entry name" value="WHIM1_dom"/>
</dbReference>
<gene>
    <name evidence="6" type="ORF">g.3609</name>
</gene>
<feature type="non-terminal residue" evidence="6">
    <location>
        <position position="195"/>
    </location>
</feature>
<dbReference type="PANTHER" id="PTHR45915">
    <property type="entry name" value="TRANSCRIPTION INTERMEDIARY FACTOR"/>
    <property type="match status" value="1"/>
</dbReference>
<evidence type="ECO:0000259" key="5">
    <source>
        <dbReference type="Pfam" id="PF15613"/>
    </source>
</evidence>
<comment type="subcellular location">
    <subcellularLocation>
        <location evidence="1">Nucleus</location>
    </subcellularLocation>
</comment>
<accession>A0A1B6F014</accession>
<keyword evidence="2" id="KW-0539">Nucleus</keyword>
<dbReference type="PROSITE" id="PS00018">
    <property type="entry name" value="EF_HAND_1"/>
    <property type="match status" value="1"/>
</dbReference>
<feature type="non-terminal residue" evidence="6">
    <location>
        <position position="1"/>
    </location>
</feature>
<feature type="domain" description="WHIM1" evidence="4">
    <location>
        <begin position="10"/>
        <end position="43"/>
    </location>
</feature>
<dbReference type="Pfam" id="PF15612">
    <property type="entry name" value="WHIM1"/>
    <property type="match status" value="1"/>
</dbReference>